<dbReference type="Proteomes" id="UP001497623">
    <property type="component" value="Unassembled WGS sequence"/>
</dbReference>
<keyword evidence="5" id="KW-0472">Membrane</keyword>
<accession>A0AAV2RDL6</accession>
<dbReference type="PROSITE" id="PS50089">
    <property type="entry name" value="ZF_RING_2"/>
    <property type="match status" value="1"/>
</dbReference>
<protein>
    <recommendedName>
        <fullName evidence="6">RING-type domain-containing protein</fullName>
    </recommendedName>
</protein>
<dbReference type="Pfam" id="PF13923">
    <property type="entry name" value="zf-C3HC4_2"/>
    <property type="match status" value="1"/>
</dbReference>
<dbReference type="InterPro" id="IPR013083">
    <property type="entry name" value="Znf_RING/FYVE/PHD"/>
</dbReference>
<dbReference type="PANTHER" id="PTHR15710">
    <property type="entry name" value="E3 UBIQUITIN-PROTEIN LIGASE PRAJA"/>
    <property type="match status" value="1"/>
</dbReference>
<dbReference type="GO" id="GO:0061630">
    <property type="term" value="F:ubiquitin protein ligase activity"/>
    <property type="evidence" value="ECO:0007669"/>
    <property type="project" value="TreeGrafter"/>
</dbReference>
<dbReference type="InterPro" id="IPR001841">
    <property type="entry name" value="Znf_RING"/>
</dbReference>
<dbReference type="SUPFAM" id="SSF57850">
    <property type="entry name" value="RING/U-box"/>
    <property type="match status" value="1"/>
</dbReference>
<organism evidence="7 9">
    <name type="scientific">Meganyctiphanes norvegica</name>
    <name type="common">Northern krill</name>
    <name type="synonym">Thysanopoda norvegica</name>
    <dbReference type="NCBI Taxonomy" id="48144"/>
    <lineage>
        <taxon>Eukaryota</taxon>
        <taxon>Metazoa</taxon>
        <taxon>Ecdysozoa</taxon>
        <taxon>Arthropoda</taxon>
        <taxon>Crustacea</taxon>
        <taxon>Multicrustacea</taxon>
        <taxon>Malacostraca</taxon>
        <taxon>Eumalacostraca</taxon>
        <taxon>Eucarida</taxon>
        <taxon>Euphausiacea</taxon>
        <taxon>Euphausiidae</taxon>
        <taxon>Meganyctiphanes</taxon>
    </lineage>
</organism>
<dbReference type="PANTHER" id="PTHR15710:SF243">
    <property type="entry name" value="E3 UBIQUITIN-PROTEIN LIGASE PRAJA-2 ISOFORM X1"/>
    <property type="match status" value="1"/>
</dbReference>
<dbReference type="SMART" id="SM00184">
    <property type="entry name" value="RING"/>
    <property type="match status" value="1"/>
</dbReference>
<dbReference type="GO" id="GO:0008270">
    <property type="term" value="F:zinc ion binding"/>
    <property type="evidence" value="ECO:0007669"/>
    <property type="project" value="UniProtKB-KW"/>
</dbReference>
<comment type="caution">
    <text evidence="7">The sequence shown here is derived from an EMBL/GenBank/DDBJ whole genome shotgun (WGS) entry which is preliminary data.</text>
</comment>
<evidence type="ECO:0000256" key="1">
    <source>
        <dbReference type="ARBA" id="ARBA00022723"/>
    </source>
</evidence>
<feature type="transmembrane region" description="Helical" evidence="5">
    <location>
        <begin position="41"/>
        <end position="60"/>
    </location>
</feature>
<keyword evidence="5" id="KW-1133">Transmembrane helix</keyword>
<evidence type="ECO:0000313" key="9">
    <source>
        <dbReference type="Proteomes" id="UP001497623"/>
    </source>
</evidence>
<keyword evidence="3" id="KW-0862">Zinc</keyword>
<evidence type="ECO:0000259" key="6">
    <source>
        <dbReference type="PROSITE" id="PS50089"/>
    </source>
</evidence>
<name>A0AAV2RDL6_MEGNR</name>
<keyword evidence="2 4" id="KW-0863">Zinc-finger</keyword>
<reference evidence="7 9" key="1">
    <citation type="submission" date="2024-05" db="EMBL/GenBank/DDBJ databases">
        <authorList>
            <person name="Wallberg A."/>
        </authorList>
    </citation>
    <scope>NUCLEOTIDE SEQUENCE [LARGE SCALE GENOMIC DNA]</scope>
</reference>
<gene>
    <name evidence="7" type="ORF">MNOR_LOCUS23837</name>
    <name evidence="8" type="ORF">MNOR_LOCUS23838</name>
</gene>
<keyword evidence="1" id="KW-0479">Metal-binding</keyword>
<evidence type="ECO:0000313" key="8">
    <source>
        <dbReference type="EMBL" id="CAL4123150.1"/>
    </source>
</evidence>
<evidence type="ECO:0000256" key="4">
    <source>
        <dbReference type="PROSITE-ProRule" id="PRU00175"/>
    </source>
</evidence>
<dbReference type="GO" id="GO:0005737">
    <property type="term" value="C:cytoplasm"/>
    <property type="evidence" value="ECO:0007669"/>
    <property type="project" value="TreeGrafter"/>
</dbReference>
<proteinExistence type="predicted"/>
<keyword evidence="5" id="KW-0812">Transmembrane</keyword>
<dbReference type="GO" id="GO:0016567">
    <property type="term" value="P:protein ubiquitination"/>
    <property type="evidence" value="ECO:0007669"/>
    <property type="project" value="TreeGrafter"/>
</dbReference>
<dbReference type="Gene3D" id="3.30.40.10">
    <property type="entry name" value="Zinc/RING finger domain, C3HC4 (zinc finger)"/>
    <property type="match status" value="1"/>
</dbReference>
<dbReference type="EMBL" id="CAXKWB010021404">
    <property type="protein sequence ID" value="CAL4123150.1"/>
    <property type="molecule type" value="Genomic_DNA"/>
</dbReference>
<dbReference type="AlphaFoldDB" id="A0AAV2RDL6"/>
<feature type="domain" description="RING-type" evidence="6">
    <location>
        <begin position="357"/>
        <end position="395"/>
    </location>
</feature>
<evidence type="ECO:0000256" key="2">
    <source>
        <dbReference type="ARBA" id="ARBA00022771"/>
    </source>
</evidence>
<sequence length="401" mass="45015">MPSNRHDGRCGGLGTGVIPSYPILFALVGLPYLLYILRARTIIVILLVLFYVIVVLPAALKGQMPYGSFNWLPKASASCCKIVLVGIKECAEVLLPFLASSTRCLCDALCWVIASSMMLPVFVCEVMFESVLAINSLYISSKGLRVTTNQMVFFLMAERLMIDHQNLMFLRVLLLYMVLAYIYHSLSTHSWSQGLYGQRSLTSMVGSYVSLRLGKSVVLAFIIIIFSAEKFNDREEPNLVLFVTLTFIYFVFTQHEWTGQEFFVGWIQFLGLPFFNGDEEFIIPLTLRILPVLASATLAVHLGQLYPVLFCISIYVNISVPLLQLNTSHQSEVSRPCSGIISYKPATAKDLQDHSQCPVCLDEMQYAVVTPCNHVFHTACIRKCLTVSNLCPLCKRDIRLE</sequence>
<feature type="transmembrane region" description="Helical" evidence="5">
    <location>
        <begin position="238"/>
        <end position="255"/>
    </location>
</feature>
<feature type="transmembrane region" description="Helical" evidence="5">
    <location>
        <begin position="206"/>
        <end position="226"/>
    </location>
</feature>
<feature type="transmembrane region" description="Helical" evidence="5">
    <location>
        <begin position="168"/>
        <end position="186"/>
    </location>
</feature>
<keyword evidence="9" id="KW-1185">Reference proteome</keyword>
<evidence type="ECO:0000256" key="3">
    <source>
        <dbReference type="ARBA" id="ARBA00022833"/>
    </source>
</evidence>
<evidence type="ECO:0000313" key="7">
    <source>
        <dbReference type="EMBL" id="CAL4123149.1"/>
    </source>
</evidence>
<evidence type="ECO:0000256" key="5">
    <source>
        <dbReference type="SAM" id="Phobius"/>
    </source>
</evidence>
<feature type="transmembrane region" description="Helical" evidence="5">
    <location>
        <begin position="12"/>
        <end position="35"/>
    </location>
</feature>
<dbReference type="EMBL" id="CAXKWB010021404">
    <property type="protein sequence ID" value="CAL4123149.1"/>
    <property type="molecule type" value="Genomic_DNA"/>
</dbReference>